<accession>A0A4P6USV5</accession>
<dbReference type="InterPro" id="IPR024419">
    <property type="entry name" value="YvrJ"/>
</dbReference>
<keyword evidence="2" id="KW-1185">Reference proteome</keyword>
<dbReference type="RefSeq" id="WP_208649874.1">
    <property type="nucleotide sequence ID" value="NZ_CP036528.1"/>
</dbReference>
<organism evidence="1 2">
    <name type="scientific">Ureibacillus thermophilus</name>
    <dbReference type="NCBI Taxonomy" id="367743"/>
    <lineage>
        <taxon>Bacteria</taxon>
        <taxon>Bacillati</taxon>
        <taxon>Bacillota</taxon>
        <taxon>Bacilli</taxon>
        <taxon>Bacillales</taxon>
        <taxon>Caryophanaceae</taxon>
        <taxon>Ureibacillus</taxon>
    </lineage>
</organism>
<reference evidence="1 2" key="1">
    <citation type="submission" date="2019-02" db="EMBL/GenBank/DDBJ databases">
        <title>Ureibacillus thermophilus.</title>
        <authorList>
            <person name="Sunny J.S."/>
            <person name="Natarajan A."/>
            <person name="Saleena L.M."/>
        </authorList>
    </citation>
    <scope>NUCLEOTIDE SEQUENCE [LARGE SCALE GENOMIC DNA]</scope>
    <source>
        <strain evidence="1 2">LM102</strain>
    </source>
</reference>
<name>A0A4P6USV5_9BACL</name>
<gene>
    <name evidence="1" type="ORF">DKZ56_10120</name>
</gene>
<sequence>MEQWIPVIQEIGFPIVVSFYLLNRIETKLEAIYSVLVTLKDANRVLES</sequence>
<proteinExistence type="predicted"/>
<protein>
    <submittedName>
        <fullName evidence="1">YvrJ family protein</fullName>
    </submittedName>
</protein>
<dbReference type="Pfam" id="PF12841">
    <property type="entry name" value="YvrJ"/>
    <property type="match status" value="1"/>
</dbReference>
<dbReference type="KEGG" id="uth:DKZ56_10120"/>
<evidence type="ECO:0000313" key="2">
    <source>
        <dbReference type="Proteomes" id="UP000291151"/>
    </source>
</evidence>
<dbReference type="AlphaFoldDB" id="A0A4P6USV5"/>
<dbReference type="Proteomes" id="UP000291151">
    <property type="component" value="Chromosome"/>
</dbReference>
<dbReference type="EMBL" id="CP036528">
    <property type="protein sequence ID" value="QBK26184.1"/>
    <property type="molecule type" value="Genomic_DNA"/>
</dbReference>
<evidence type="ECO:0000313" key="1">
    <source>
        <dbReference type="EMBL" id="QBK26184.1"/>
    </source>
</evidence>